<dbReference type="PANTHER" id="PTHR43739">
    <property type="entry name" value="XYLOGLUCANASE (EUROFUNG)"/>
    <property type="match status" value="1"/>
</dbReference>
<dbReference type="CDD" id="cd15482">
    <property type="entry name" value="Sialidase_non-viral"/>
    <property type="match status" value="2"/>
</dbReference>
<evidence type="ECO:0000256" key="1">
    <source>
        <dbReference type="ARBA" id="ARBA00022737"/>
    </source>
</evidence>
<dbReference type="GO" id="GO:0010411">
    <property type="term" value="P:xyloglucan metabolic process"/>
    <property type="evidence" value="ECO:0007669"/>
    <property type="project" value="TreeGrafter"/>
</dbReference>
<dbReference type="EMBL" id="UINC01045189">
    <property type="protein sequence ID" value="SVB51641.1"/>
    <property type="molecule type" value="Genomic_DNA"/>
</dbReference>
<dbReference type="PANTHER" id="PTHR43739:SF5">
    <property type="entry name" value="EXO-ALPHA-SIALIDASE"/>
    <property type="match status" value="1"/>
</dbReference>
<dbReference type="InterPro" id="IPR031778">
    <property type="entry name" value="Sortilin_N"/>
</dbReference>
<protein>
    <recommendedName>
        <fullName evidence="2">Sortilin N-terminal domain-containing protein</fullName>
    </recommendedName>
</protein>
<feature type="domain" description="Sortilin N-terminal" evidence="2">
    <location>
        <begin position="243"/>
        <end position="345"/>
    </location>
</feature>
<dbReference type="InterPro" id="IPR052025">
    <property type="entry name" value="Xyloglucanase_GH74"/>
</dbReference>
<dbReference type="Pfam" id="PF15902">
    <property type="entry name" value="Sortilin-Vps10"/>
    <property type="match status" value="2"/>
</dbReference>
<dbReference type="AlphaFoldDB" id="A0A382ENU3"/>
<feature type="non-terminal residue" evidence="3">
    <location>
        <position position="555"/>
    </location>
</feature>
<evidence type="ECO:0000259" key="2">
    <source>
        <dbReference type="Pfam" id="PF15902"/>
    </source>
</evidence>
<dbReference type="InterPro" id="IPR015943">
    <property type="entry name" value="WD40/YVTN_repeat-like_dom_sf"/>
</dbReference>
<dbReference type="Gene3D" id="2.130.10.10">
    <property type="entry name" value="YVTN repeat-like/Quinoprotein amine dehydrogenase"/>
    <property type="match status" value="4"/>
</dbReference>
<organism evidence="3">
    <name type="scientific">marine metagenome</name>
    <dbReference type="NCBI Taxonomy" id="408172"/>
    <lineage>
        <taxon>unclassified sequences</taxon>
        <taxon>metagenomes</taxon>
        <taxon>ecological metagenomes</taxon>
    </lineage>
</organism>
<gene>
    <name evidence="3" type="ORF">METZ01_LOCUS204495</name>
</gene>
<dbReference type="SUPFAM" id="SSF110296">
    <property type="entry name" value="Oligoxyloglucan reducing end-specific cellobiohydrolase"/>
    <property type="match status" value="3"/>
</dbReference>
<proteinExistence type="predicted"/>
<feature type="domain" description="Sortilin N-terminal" evidence="2">
    <location>
        <begin position="408"/>
        <end position="523"/>
    </location>
</feature>
<name>A0A382ENU3_9ZZZZ</name>
<accession>A0A382ENU3</accession>
<keyword evidence="1" id="KW-0677">Repeat</keyword>
<feature type="non-terminal residue" evidence="3">
    <location>
        <position position="1"/>
    </location>
</feature>
<reference evidence="3" key="1">
    <citation type="submission" date="2018-05" db="EMBL/GenBank/DDBJ databases">
        <authorList>
            <person name="Lanie J.A."/>
            <person name="Ng W.-L."/>
            <person name="Kazmierczak K.M."/>
            <person name="Andrzejewski T.M."/>
            <person name="Davidsen T.M."/>
            <person name="Wayne K.J."/>
            <person name="Tettelin H."/>
            <person name="Glass J.I."/>
            <person name="Rusch D."/>
            <person name="Podicherti R."/>
            <person name="Tsui H.-C.T."/>
            <person name="Winkler M.E."/>
        </authorList>
    </citation>
    <scope>NUCLEOTIDE SEQUENCE</scope>
</reference>
<evidence type="ECO:0000313" key="3">
    <source>
        <dbReference type="EMBL" id="SVB51641.1"/>
    </source>
</evidence>
<sequence>PAAASFSSVVVSLSEPEVVYTAQKGEDTQQQSYGYHAITDGLMGRDGGIVYRSTDGGRTFEVVASGTPVVNVLAVDPTTAERLLIGSNDGIHESVDGGRTYRAIPGAAGLSKIFDLRSHDGRTWYAATETGVARSTDGGQTWQSSTTGLPSPLVQRVEAVRDAPNVVWAATRRGVGRSTDGGETFVDVSGFGSQTGLPAINLDALGVWPHDPDMAIVSTNSLVFSVRAAEQVEVQGQLFGQGIFKTEDAGLTWRQVAYEAAETAFIEIQTNPLRPTEVWTGQQASRGIFRSRDAGQSWSQSNTVLTHYPMKMAFVPGHPDRLVMTSKHSSEAFGVTTDSGVSWSTRSELSFFDAVDMGRDLLNEQLIDSGNIHLHGLAIAPDDPNLILVGSVHEDSSSFGSMALSGTHIYRSTDGGSTWMESMDGYDFQAEAAVHDIVFDPTNPDRVYVGTTDVESVFGNGIWRSMDRGRSWERSNAGMADDTSVNEIVVHPTNGLLIVAATDQGMYASTDHGGSWTQTHASAAWDAEVDVTNPGVVYAGTDTGVLLSKDFGQTW</sequence>